<dbReference type="PANTHER" id="PTHR42921">
    <property type="entry name" value="ACETOACETYL-COA SYNTHETASE"/>
    <property type="match status" value="1"/>
</dbReference>
<dbReference type="AlphaFoldDB" id="A0A162WRA0"/>
<keyword evidence="3" id="KW-1185">Reference proteome</keyword>
<dbReference type="Gene3D" id="3.40.50.12780">
    <property type="entry name" value="N-terminal domain of ligase-like"/>
    <property type="match status" value="1"/>
</dbReference>
<dbReference type="Pfam" id="PF16177">
    <property type="entry name" value="ACAS_N"/>
    <property type="match status" value="1"/>
</dbReference>
<evidence type="ECO:0000313" key="3">
    <source>
        <dbReference type="Proteomes" id="UP000076837"/>
    </source>
</evidence>
<dbReference type="InterPro" id="IPR042099">
    <property type="entry name" value="ANL_N_sf"/>
</dbReference>
<dbReference type="GO" id="GO:0030729">
    <property type="term" value="F:acetoacetate-CoA ligase activity"/>
    <property type="evidence" value="ECO:0007669"/>
    <property type="project" value="InterPro"/>
</dbReference>
<sequence length="704" mass="78931">MASEYSIPRKLWQHSNPKSTAMWKFMQSANEKRGLNMQTFRELYDWSVGDKRTEFWADMWTASGLIYEGSYSKVVDTSVPMDSIPQWFEGTRLNFAENILYSVSPTDPSRRTTENKGDTKVALTEVREGNTEVRHLSWGELRRKVAVLANTLRVKGVRKGDRVAVVASTSFDTFITFMAVVSLGGLFSSSSTDMGTKGILERLLQIKPVYVFIDDWTVYNGKTLDLRPKIKEIVEGMSNVSEFKGVVTQPRFPGAPASLEGIPRSITLDNFVEAAKGDEELTFERVAFRDPFLIVYSSGTTGVPKCIVHSTGGVLISVTKEGRLHREMSPDSVVLQYTTTGWIMYLVSVQCCLFGSRSVLYDGSPFIPSAQSFLSILEEQRVTDFGTSPRFLQELQKRDIVPKNLFDLSALQSVCTTGMVLSDSQFEWFYDVGFPSTVHLRNISGGTDLAGCFGIENPLEPVYTGGCQGPCLGTKLEVFDSTIEDGPGKAVPYGEPGELVATAFFPNQPVFFWGDESGDRYQNAYYTRFPHVWTHGDFIQIHPITGQVLFLGRADGVLNPSGVRFGSAEIYSVIETYFPEIADSICVGQRRPQDNDESVMLFLNMNDGYEYKEDLVKRIKDKIANERSRRHVPKYVFQTWDIPTTVNLKKVELPVKQIVSGKIIKPSGTLANPESLKYYEQFAKVEEVLQGERKEGASRLKSKL</sequence>
<dbReference type="OrthoDB" id="10253869at2759"/>
<dbReference type="NCBIfam" id="TIGR01217">
    <property type="entry name" value="ac_ac_CoA_syn"/>
    <property type="match status" value="1"/>
</dbReference>
<dbReference type="PROSITE" id="PS00455">
    <property type="entry name" value="AMP_BINDING"/>
    <property type="match status" value="1"/>
</dbReference>
<dbReference type="InterPro" id="IPR005914">
    <property type="entry name" value="Acac_CoA_synth"/>
</dbReference>
<accession>A0A162WRA0</accession>
<protein>
    <submittedName>
        <fullName evidence="2">Acetoacetate-CoA ligase</fullName>
    </submittedName>
</protein>
<dbReference type="InterPro" id="IPR020845">
    <property type="entry name" value="AMP-binding_CS"/>
</dbReference>
<proteinExistence type="inferred from homology"/>
<dbReference type="SUPFAM" id="SSF56801">
    <property type="entry name" value="Acetyl-CoA synthetase-like"/>
    <property type="match status" value="1"/>
</dbReference>
<evidence type="ECO:0000256" key="1">
    <source>
        <dbReference type="ARBA" id="ARBA00006432"/>
    </source>
</evidence>
<dbReference type="Proteomes" id="UP000076837">
    <property type="component" value="Unassembled WGS sequence"/>
</dbReference>
<reference evidence="2 3" key="1">
    <citation type="journal article" date="2016" name="Sci. Rep.">
        <title>Draft genome sequencing and secretome analysis of fungal phytopathogen Ascochyta rabiei provides insight into the necrotrophic effector repertoire.</title>
        <authorList>
            <person name="Verma S."/>
            <person name="Gazara R.K."/>
            <person name="Nizam S."/>
            <person name="Parween S."/>
            <person name="Chattopadhyay D."/>
            <person name="Verma P.K."/>
        </authorList>
    </citation>
    <scope>NUCLEOTIDE SEQUENCE [LARGE SCALE GENOMIC DNA]</scope>
    <source>
        <strain evidence="2 3">ArDII</strain>
    </source>
</reference>
<dbReference type="EMBL" id="JYNV01000299">
    <property type="protein sequence ID" value="KZM19172.1"/>
    <property type="molecule type" value="Genomic_DNA"/>
</dbReference>
<dbReference type="Pfam" id="PF00501">
    <property type="entry name" value="AMP-binding"/>
    <property type="match status" value="1"/>
</dbReference>
<name>A0A162WRA0_DIDRA</name>
<dbReference type="InterPro" id="IPR045851">
    <property type="entry name" value="AMP-bd_C_sf"/>
</dbReference>
<dbReference type="STRING" id="5454.A0A162WRA0"/>
<dbReference type="Gene3D" id="3.30.300.30">
    <property type="match status" value="1"/>
</dbReference>
<keyword evidence="2" id="KW-0436">Ligase</keyword>
<comment type="similarity">
    <text evidence="1">Belongs to the ATP-dependent AMP-binding enzyme family.</text>
</comment>
<gene>
    <name evidence="2" type="ORF">ST47_g9686</name>
</gene>
<dbReference type="InterPro" id="IPR000873">
    <property type="entry name" value="AMP-dep_synth/lig_dom"/>
</dbReference>
<dbReference type="InterPro" id="IPR032387">
    <property type="entry name" value="ACAS_N"/>
</dbReference>
<comment type="caution">
    <text evidence="2">The sequence shown here is derived from an EMBL/GenBank/DDBJ whole genome shotgun (WGS) entry which is preliminary data.</text>
</comment>
<dbReference type="PANTHER" id="PTHR42921:SF4">
    <property type="entry name" value="ACETOACETYL-COA SYNTHASE (AFU_ORTHOLOGUE AFUA_8G04770)"/>
    <property type="match status" value="1"/>
</dbReference>
<dbReference type="GO" id="GO:0006629">
    <property type="term" value="P:lipid metabolic process"/>
    <property type="evidence" value="ECO:0007669"/>
    <property type="project" value="InterPro"/>
</dbReference>
<organism evidence="2 3">
    <name type="scientific">Didymella rabiei</name>
    <name type="common">Chickpea ascochyta blight fungus</name>
    <name type="synonym">Mycosphaerella rabiei</name>
    <dbReference type="NCBI Taxonomy" id="5454"/>
    <lineage>
        <taxon>Eukaryota</taxon>
        <taxon>Fungi</taxon>
        <taxon>Dikarya</taxon>
        <taxon>Ascomycota</taxon>
        <taxon>Pezizomycotina</taxon>
        <taxon>Dothideomycetes</taxon>
        <taxon>Pleosporomycetidae</taxon>
        <taxon>Pleosporales</taxon>
        <taxon>Pleosporineae</taxon>
        <taxon>Didymellaceae</taxon>
        <taxon>Ascochyta</taxon>
    </lineage>
</organism>
<evidence type="ECO:0000313" key="2">
    <source>
        <dbReference type="EMBL" id="KZM19172.1"/>
    </source>
</evidence>